<feature type="transmembrane region" description="Helical" evidence="2">
    <location>
        <begin position="178"/>
        <end position="199"/>
    </location>
</feature>
<feature type="compositionally biased region" description="Low complexity" evidence="1">
    <location>
        <begin position="440"/>
        <end position="462"/>
    </location>
</feature>
<name>A0A0C3KTZ3_9AGAM</name>
<feature type="compositionally biased region" description="Polar residues" evidence="1">
    <location>
        <begin position="531"/>
        <end position="545"/>
    </location>
</feature>
<proteinExistence type="predicted"/>
<accession>A0A0C3KTZ3</accession>
<evidence type="ECO:0000256" key="1">
    <source>
        <dbReference type="SAM" id="MobiDB-lite"/>
    </source>
</evidence>
<dbReference type="EMBL" id="KN823051">
    <property type="protein sequence ID" value="KIO24953.1"/>
    <property type="molecule type" value="Genomic_DNA"/>
</dbReference>
<keyword evidence="3" id="KW-0732">Signal</keyword>
<feature type="chain" id="PRO_5002166461" evidence="3">
    <location>
        <begin position="26"/>
        <end position="545"/>
    </location>
</feature>
<dbReference type="OrthoDB" id="3260697at2759"/>
<feature type="compositionally biased region" description="Low complexity" evidence="1">
    <location>
        <begin position="284"/>
        <end position="310"/>
    </location>
</feature>
<gene>
    <name evidence="4" type="ORF">M407DRAFT_211740</name>
</gene>
<keyword evidence="2" id="KW-1133">Transmembrane helix</keyword>
<feature type="compositionally biased region" description="Pro residues" evidence="1">
    <location>
        <begin position="376"/>
        <end position="385"/>
    </location>
</feature>
<dbReference type="HOGENOM" id="CLU_499855_0_0_1"/>
<keyword evidence="5" id="KW-1185">Reference proteome</keyword>
<feature type="region of interest" description="Disordered" evidence="1">
    <location>
        <begin position="208"/>
        <end position="393"/>
    </location>
</feature>
<dbReference type="Proteomes" id="UP000054248">
    <property type="component" value="Unassembled WGS sequence"/>
</dbReference>
<evidence type="ECO:0000256" key="3">
    <source>
        <dbReference type="SAM" id="SignalP"/>
    </source>
</evidence>
<keyword evidence="2" id="KW-0812">Transmembrane</keyword>
<dbReference type="STRING" id="1051891.A0A0C3KTZ3"/>
<dbReference type="AlphaFoldDB" id="A0A0C3KTZ3"/>
<feature type="signal peptide" evidence="3">
    <location>
        <begin position="1"/>
        <end position="25"/>
    </location>
</feature>
<reference evidence="4 5" key="1">
    <citation type="submission" date="2014-04" db="EMBL/GenBank/DDBJ databases">
        <authorList>
            <consortium name="DOE Joint Genome Institute"/>
            <person name="Kuo A."/>
            <person name="Girlanda M."/>
            <person name="Perotto S."/>
            <person name="Kohler A."/>
            <person name="Nagy L.G."/>
            <person name="Floudas D."/>
            <person name="Copeland A."/>
            <person name="Barry K.W."/>
            <person name="Cichocki N."/>
            <person name="Veneault-Fourrey C."/>
            <person name="LaButti K."/>
            <person name="Lindquist E.A."/>
            <person name="Lipzen A."/>
            <person name="Lundell T."/>
            <person name="Morin E."/>
            <person name="Murat C."/>
            <person name="Sun H."/>
            <person name="Tunlid A."/>
            <person name="Henrissat B."/>
            <person name="Grigoriev I.V."/>
            <person name="Hibbett D.S."/>
            <person name="Martin F."/>
            <person name="Nordberg H.P."/>
            <person name="Cantor M.N."/>
            <person name="Hua S.X."/>
        </authorList>
    </citation>
    <scope>NUCLEOTIDE SEQUENCE [LARGE SCALE GENOMIC DNA]</scope>
    <source>
        <strain evidence="4 5">MUT 4182</strain>
    </source>
</reference>
<keyword evidence="2" id="KW-0472">Membrane</keyword>
<sequence>MVMWTRLRAFYLGLSVLSFLGRVHADKLIPVDGRDNSIKYTTVTNGDDGATWTAVQRSADSCDTPQTLTSRLGDYMTFTFTGTGIMVIGTTGVKQGVINFTLDGQNMTNFNRGRSELMCDQYLFQQLNLPLQQHTVVGTLIGRNTNLQTGQPDGVFSVQRVRYSIPGSDSSSTPTGPIVGGIIGAIALIAAAGLAYYFWRKRHPKRRSNSDFWDEGDLGGGKHTTNPGIVATPFEWEGPSKPAGNEANSGTHYGGVEGEQAPGSPSFAATQPLLGHSSPPWSASAHTTSFSGPSSSSHNNLTANNSSNPNVYYNQLGAPMLGPRTHTSSGSGGDRRGSGLTGSTLVASNPDAGRGEKNPAMFAMGPIPGRHDAPGPAGPGMPQPARPTSGPIDETQLVDRIAHRLADIMTERVGVNDAPPGYVGGDDELFGPPPPPPPATAQDTTSPSPAAAATTGSSSYPPQSATSPRPPTSPQYVQSPPSATTPGQLQPPTPPAGSTSFGAGAGAGRFGPRPRPAGSVGGRPVEYGAQRSMSGDQSRSPRGGA</sequence>
<organism evidence="4 5">
    <name type="scientific">Tulasnella calospora MUT 4182</name>
    <dbReference type="NCBI Taxonomy" id="1051891"/>
    <lineage>
        <taxon>Eukaryota</taxon>
        <taxon>Fungi</taxon>
        <taxon>Dikarya</taxon>
        <taxon>Basidiomycota</taxon>
        <taxon>Agaricomycotina</taxon>
        <taxon>Agaricomycetes</taxon>
        <taxon>Cantharellales</taxon>
        <taxon>Tulasnellaceae</taxon>
        <taxon>Tulasnella</taxon>
    </lineage>
</organism>
<evidence type="ECO:0000313" key="5">
    <source>
        <dbReference type="Proteomes" id="UP000054248"/>
    </source>
</evidence>
<evidence type="ECO:0000313" key="4">
    <source>
        <dbReference type="EMBL" id="KIO24953.1"/>
    </source>
</evidence>
<reference evidence="5" key="2">
    <citation type="submission" date="2015-01" db="EMBL/GenBank/DDBJ databases">
        <title>Evolutionary Origins and Diversification of the Mycorrhizal Mutualists.</title>
        <authorList>
            <consortium name="DOE Joint Genome Institute"/>
            <consortium name="Mycorrhizal Genomics Consortium"/>
            <person name="Kohler A."/>
            <person name="Kuo A."/>
            <person name="Nagy L.G."/>
            <person name="Floudas D."/>
            <person name="Copeland A."/>
            <person name="Barry K.W."/>
            <person name="Cichocki N."/>
            <person name="Veneault-Fourrey C."/>
            <person name="LaButti K."/>
            <person name="Lindquist E.A."/>
            <person name="Lipzen A."/>
            <person name="Lundell T."/>
            <person name="Morin E."/>
            <person name="Murat C."/>
            <person name="Riley R."/>
            <person name="Ohm R."/>
            <person name="Sun H."/>
            <person name="Tunlid A."/>
            <person name="Henrissat B."/>
            <person name="Grigoriev I.V."/>
            <person name="Hibbett D.S."/>
            <person name="Martin F."/>
        </authorList>
    </citation>
    <scope>NUCLEOTIDE SEQUENCE [LARGE SCALE GENOMIC DNA]</scope>
    <source>
        <strain evidence="5">MUT 4182</strain>
    </source>
</reference>
<protein>
    <submittedName>
        <fullName evidence="4">Uncharacterized protein</fullName>
    </submittedName>
</protein>
<dbReference type="Gene3D" id="2.60.120.260">
    <property type="entry name" value="Galactose-binding domain-like"/>
    <property type="match status" value="1"/>
</dbReference>
<evidence type="ECO:0000256" key="2">
    <source>
        <dbReference type="SAM" id="Phobius"/>
    </source>
</evidence>
<feature type="region of interest" description="Disordered" evidence="1">
    <location>
        <begin position="409"/>
        <end position="545"/>
    </location>
</feature>